<evidence type="ECO:0000259" key="2">
    <source>
        <dbReference type="PROSITE" id="PS50932"/>
    </source>
</evidence>
<dbReference type="Gene3D" id="1.10.260.40">
    <property type="entry name" value="lambda repressor-like DNA-binding domains"/>
    <property type="match status" value="1"/>
</dbReference>
<evidence type="ECO:0000313" key="4">
    <source>
        <dbReference type="Proteomes" id="UP000679179"/>
    </source>
</evidence>
<proteinExistence type="predicted"/>
<dbReference type="CDD" id="cd01392">
    <property type="entry name" value="HTH_LacI"/>
    <property type="match status" value="1"/>
</dbReference>
<evidence type="ECO:0000313" key="3">
    <source>
        <dbReference type="EMBL" id="GIM28783.1"/>
    </source>
</evidence>
<evidence type="ECO:0000256" key="1">
    <source>
        <dbReference type="SAM" id="MobiDB-lite"/>
    </source>
</evidence>
<organism evidence="3 4">
    <name type="scientific">Clostridium polyendosporum</name>
    <dbReference type="NCBI Taxonomy" id="69208"/>
    <lineage>
        <taxon>Bacteria</taxon>
        <taxon>Bacillati</taxon>
        <taxon>Bacillota</taxon>
        <taxon>Clostridia</taxon>
        <taxon>Eubacteriales</taxon>
        <taxon>Clostridiaceae</taxon>
        <taxon>Clostridium</taxon>
    </lineage>
</organism>
<dbReference type="GO" id="GO:0006355">
    <property type="term" value="P:regulation of DNA-templated transcription"/>
    <property type="evidence" value="ECO:0007669"/>
    <property type="project" value="InterPro"/>
</dbReference>
<dbReference type="SMART" id="SM00354">
    <property type="entry name" value="HTH_LACI"/>
    <property type="match status" value="1"/>
</dbReference>
<sequence>MATLKHIADKAGVSVATVSRVLNYDLTLSVGDETKKKIFEIAEELSYEKRTTPETPTPEGMGFLGTQTSNTSRKI</sequence>
<dbReference type="RefSeq" id="WP_212903501.1">
    <property type="nucleotide sequence ID" value="NZ_BOPZ01000009.1"/>
</dbReference>
<accession>A0A919S023</accession>
<name>A0A919S023_9CLOT</name>
<dbReference type="GO" id="GO:0003677">
    <property type="term" value="F:DNA binding"/>
    <property type="evidence" value="ECO:0007669"/>
    <property type="project" value="InterPro"/>
</dbReference>
<dbReference type="Pfam" id="PF00356">
    <property type="entry name" value="LacI"/>
    <property type="match status" value="1"/>
</dbReference>
<feature type="region of interest" description="Disordered" evidence="1">
    <location>
        <begin position="49"/>
        <end position="75"/>
    </location>
</feature>
<dbReference type="SUPFAM" id="SSF47413">
    <property type="entry name" value="lambda repressor-like DNA-binding domains"/>
    <property type="match status" value="1"/>
</dbReference>
<protein>
    <recommendedName>
        <fullName evidence="2">HTH lacI-type domain-containing protein</fullName>
    </recommendedName>
</protein>
<reference evidence="3" key="1">
    <citation type="submission" date="2021-03" db="EMBL/GenBank/DDBJ databases">
        <title>Taxonomic study of Clostridium polyendosporum from meadow-gley soil under rice.</title>
        <authorList>
            <person name="Kobayashi H."/>
            <person name="Tanizawa Y."/>
            <person name="Yagura M."/>
        </authorList>
    </citation>
    <scope>NUCLEOTIDE SEQUENCE</scope>
    <source>
        <strain evidence="3">JCM 30710</strain>
    </source>
</reference>
<dbReference type="InterPro" id="IPR000843">
    <property type="entry name" value="HTH_LacI"/>
</dbReference>
<dbReference type="Proteomes" id="UP000679179">
    <property type="component" value="Unassembled WGS sequence"/>
</dbReference>
<dbReference type="AlphaFoldDB" id="A0A919S023"/>
<feature type="domain" description="HTH lacI-type" evidence="2">
    <location>
        <begin position="2"/>
        <end position="47"/>
    </location>
</feature>
<comment type="caution">
    <text evidence="3">The sequence shown here is derived from an EMBL/GenBank/DDBJ whole genome shotgun (WGS) entry which is preliminary data.</text>
</comment>
<dbReference type="PROSITE" id="PS50932">
    <property type="entry name" value="HTH_LACI_2"/>
    <property type="match status" value="1"/>
</dbReference>
<dbReference type="EMBL" id="BOPZ01000009">
    <property type="protein sequence ID" value="GIM28783.1"/>
    <property type="molecule type" value="Genomic_DNA"/>
</dbReference>
<keyword evidence="4" id="KW-1185">Reference proteome</keyword>
<dbReference type="InterPro" id="IPR010982">
    <property type="entry name" value="Lambda_DNA-bd_dom_sf"/>
</dbReference>
<dbReference type="PRINTS" id="PR00036">
    <property type="entry name" value="HTHLACI"/>
</dbReference>
<feature type="compositionally biased region" description="Polar residues" evidence="1">
    <location>
        <begin position="65"/>
        <end position="75"/>
    </location>
</feature>
<gene>
    <name evidence="3" type="ORF">CPJCM30710_14490</name>
</gene>